<gene>
    <name evidence="2" type="ORF">KK1_044973</name>
</gene>
<dbReference type="Gramene" id="C.cajan_41881.t">
    <property type="protein sequence ID" value="C.cajan_41881.t.cds1"/>
    <property type="gene ID" value="C.cajan_41881"/>
</dbReference>
<evidence type="ECO:0000259" key="1">
    <source>
        <dbReference type="Pfam" id="PF13966"/>
    </source>
</evidence>
<accession>A0A151QUS9</accession>
<dbReference type="Pfam" id="PF13966">
    <property type="entry name" value="zf-RVT"/>
    <property type="match status" value="1"/>
</dbReference>
<dbReference type="InterPro" id="IPR026960">
    <property type="entry name" value="RVT-Znf"/>
</dbReference>
<keyword evidence="3" id="KW-1185">Reference proteome</keyword>
<evidence type="ECO:0000313" key="3">
    <source>
        <dbReference type="Proteomes" id="UP000075243"/>
    </source>
</evidence>
<reference evidence="2" key="1">
    <citation type="journal article" date="2012" name="Nat. Biotechnol.">
        <title>Draft genome sequence of pigeonpea (Cajanus cajan), an orphan legume crop of resource-poor farmers.</title>
        <authorList>
            <person name="Varshney R.K."/>
            <person name="Chen W."/>
            <person name="Li Y."/>
            <person name="Bharti A.K."/>
            <person name="Saxena R.K."/>
            <person name="Schlueter J.A."/>
            <person name="Donoghue M.T."/>
            <person name="Azam S."/>
            <person name="Fan G."/>
            <person name="Whaley A.M."/>
            <person name="Farmer A.D."/>
            <person name="Sheridan J."/>
            <person name="Iwata A."/>
            <person name="Tuteja R."/>
            <person name="Penmetsa R.V."/>
            <person name="Wu W."/>
            <person name="Upadhyaya H.D."/>
            <person name="Yang S.P."/>
            <person name="Shah T."/>
            <person name="Saxena K.B."/>
            <person name="Michael T."/>
            <person name="McCombie W.R."/>
            <person name="Yang B."/>
            <person name="Zhang G."/>
            <person name="Yang H."/>
            <person name="Wang J."/>
            <person name="Spillane C."/>
            <person name="Cook D.R."/>
            <person name="May G.D."/>
            <person name="Xu X."/>
            <person name="Jackson S.A."/>
        </authorList>
    </citation>
    <scope>NUCLEOTIDE SEQUENCE [LARGE SCALE GENOMIC DNA]</scope>
</reference>
<protein>
    <submittedName>
        <fullName evidence="2">Ribonuclease H protein At1g65750 family</fullName>
    </submittedName>
</protein>
<dbReference type="Proteomes" id="UP000075243">
    <property type="component" value="Unassembled WGS sequence"/>
</dbReference>
<sequence>MVSNDGEWCQHLFANLIPSWLFAKVMLTPQLSSGEDRVIWMSTADGKFSTKSTYNLLMGQSAPGNRRVWNLVWQSKAHPCEKHFIWNCLNNRLVTNTFRVSRNMTTCDRCPMCIAPKEIIMHILSDSPMVCLVWHLLPLNLKDQFFYQEGILWLEENLGNKLDVRHGMKWSLIFSIALDFIWRSRNNLVFNQREFVPNLIVGGVMQKGRQLSHARELENCVTSIGKVYNGL</sequence>
<dbReference type="EMBL" id="KQ484682">
    <property type="protein sequence ID" value="KYP34108.1"/>
    <property type="molecule type" value="Genomic_DNA"/>
</dbReference>
<organism evidence="2 3">
    <name type="scientific">Cajanus cajan</name>
    <name type="common">Pigeon pea</name>
    <name type="synonym">Cajanus indicus</name>
    <dbReference type="NCBI Taxonomy" id="3821"/>
    <lineage>
        <taxon>Eukaryota</taxon>
        <taxon>Viridiplantae</taxon>
        <taxon>Streptophyta</taxon>
        <taxon>Embryophyta</taxon>
        <taxon>Tracheophyta</taxon>
        <taxon>Spermatophyta</taxon>
        <taxon>Magnoliopsida</taxon>
        <taxon>eudicotyledons</taxon>
        <taxon>Gunneridae</taxon>
        <taxon>Pentapetalae</taxon>
        <taxon>rosids</taxon>
        <taxon>fabids</taxon>
        <taxon>Fabales</taxon>
        <taxon>Fabaceae</taxon>
        <taxon>Papilionoideae</taxon>
        <taxon>50 kb inversion clade</taxon>
        <taxon>NPAAA clade</taxon>
        <taxon>indigoferoid/millettioid clade</taxon>
        <taxon>Phaseoleae</taxon>
        <taxon>Cajanus</taxon>
    </lineage>
</organism>
<feature type="domain" description="Reverse transcriptase zinc-binding" evidence="1">
    <location>
        <begin position="48"/>
        <end position="134"/>
    </location>
</feature>
<evidence type="ECO:0000313" key="2">
    <source>
        <dbReference type="EMBL" id="KYP34108.1"/>
    </source>
</evidence>
<proteinExistence type="predicted"/>
<name>A0A151QUS9_CAJCA</name>
<dbReference type="AlphaFoldDB" id="A0A151QUS9"/>